<accession>A0ACC1IEJ9</accession>
<reference evidence="1" key="1">
    <citation type="submission" date="2022-07" db="EMBL/GenBank/DDBJ databases">
        <title>Phylogenomic reconstructions and comparative analyses of Kickxellomycotina fungi.</title>
        <authorList>
            <person name="Reynolds N.K."/>
            <person name="Stajich J.E."/>
            <person name="Barry K."/>
            <person name="Grigoriev I.V."/>
            <person name="Crous P."/>
            <person name="Smith M.E."/>
        </authorList>
    </citation>
    <scope>NUCLEOTIDE SEQUENCE</scope>
    <source>
        <strain evidence="1">Benny 63K</strain>
    </source>
</reference>
<dbReference type="EMBL" id="JANBPG010000876">
    <property type="protein sequence ID" value="KAJ1893158.1"/>
    <property type="molecule type" value="Genomic_DNA"/>
</dbReference>
<protein>
    <submittedName>
        <fullName evidence="1">Uncharacterized protein</fullName>
    </submittedName>
</protein>
<sequence length="107" mass="11581">MSVEGFIFSAAFDQLTSVLAALSAEDRKNEMNKTKAVYAFEVTNTQGKKHYFVVDLKHVGKVTNAATEADAAKGQPKPDITIIITDDNLVRIIEGKTTAAAEFMSGK</sequence>
<comment type="caution">
    <text evidence="1">The sequence shown here is derived from an EMBL/GenBank/DDBJ whole genome shotgun (WGS) entry which is preliminary data.</text>
</comment>
<evidence type="ECO:0000313" key="2">
    <source>
        <dbReference type="Proteomes" id="UP001150581"/>
    </source>
</evidence>
<evidence type="ECO:0000313" key="1">
    <source>
        <dbReference type="EMBL" id="KAJ1893158.1"/>
    </source>
</evidence>
<organism evidence="1 2">
    <name type="scientific">Kickxella alabastrina</name>
    <dbReference type="NCBI Taxonomy" id="61397"/>
    <lineage>
        <taxon>Eukaryota</taxon>
        <taxon>Fungi</taxon>
        <taxon>Fungi incertae sedis</taxon>
        <taxon>Zoopagomycota</taxon>
        <taxon>Kickxellomycotina</taxon>
        <taxon>Kickxellomycetes</taxon>
        <taxon>Kickxellales</taxon>
        <taxon>Kickxellaceae</taxon>
        <taxon>Kickxella</taxon>
    </lineage>
</organism>
<dbReference type="Proteomes" id="UP001150581">
    <property type="component" value="Unassembled WGS sequence"/>
</dbReference>
<keyword evidence="2" id="KW-1185">Reference proteome</keyword>
<proteinExistence type="predicted"/>
<name>A0ACC1IEJ9_9FUNG</name>
<feature type="non-terminal residue" evidence="1">
    <location>
        <position position="107"/>
    </location>
</feature>
<gene>
    <name evidence="1" type="ORF">LPJ66_005925</name>
</gene>